<comment type="caution">
    <text evidence="3">The sequence shown here is derived from an EMBL/GenBank/DDBJ whole genome shotgun (WGS) entry which is preliminary data.</text>
</comment>
<dbReference type="PROSITE" id="PS50206">
    <property type="entry name" value="RHODANESE_3"/>
    <property type="match status" value="1"/>
</dbReference>
<accession>A0ABV4DQQ1</accession>
<dbReference type="Proteomes" id="UP001565236">
    <property type="component" value="Unassembled WGS sequence"/>
</dbReference>
<dbReference type="Gene3D" id="3.40.250.10">
    <property type="entry name" value="Rhodanese-like domain"/>
    <property type="match status" value="1"/>
</dbReference>
<dbReference type="InterPro" id="IPR001763">
    <property type="entry name" value="Rhodanese-like_dom"/>
</dbReference>
<dbReference type="EMBL" id="JBCLUF010000019">
    <property type="protein sequence ID" value="MEY8662498.1"/>
    <property type="molecule type" value="Genomic_DNA"/>
</dbReference>
<evidence type="ECO:0000256" key="1">
    <source>
        <dbReference type="SAM" id="Phobius"/>
    </source>
</evidence>
<dbReference type="PANTHER" id="PTHR43031">
    <property type="entry name" value="FAD-DEPENDENT OXIDOREDUCTASE"/>
    <property type="match status" value="1"/>
</dbReference>
<dbReference type="RefSeq" id="WP_280605974.1">
    <property type="nucleotide sequence ID" value="NZ_CP123639.1"/>
</dbReference>
<protein>
    <submittedName>
        <fullName evidence="3">Rhodanese-like domain-containing protein</fullName>
    </submittedName>
</protein>
<dbReference type="Pfam" id="PF00581">
    <property type="entry name" value="Rhodanese"/>
    <property type="match status" value="1"/>
</dbReference>
<feature type="transmembrane region" description="Helical" evidence="1">
    <location>
        <begin position="6"/>
        <end position="30"/>
    </location>
</feature>
<gene>
    <name evidence="3" type="ORF">AALT52_06315</name>
</gene>
<evidence type="ECO:0000313" key="4">
    <source>
        <dbReference type="Proteomes" id="UP001565236"/>
    </source>
</evidence>
<keyword evidence="4" id="KW-1185">Reference proteome</keyword>
<dbReference type="CDD" id="cd00158">
    <property type="entry name" value="RHOD"/>
    <property type="match status" value="1"/>
</dbReference>
<dbReference type="InterPro" id="IPR050229">
    <property type="entry name" value="GlpE_sulfurtransferase"/>
</dbReference>
<keyword evidence="1" id="KW-1133">Transmembrane helix</keyword>
<dbReference type="SMART" id="SM00450">
    <property type="entry name" value="RHOD"/>
    <property type="match status" value="1"/>
</dbReference>
<evidence type="ECO:0000313" key="3">
    <source>
        <dbReference type="EMBL" id="MEY8662498.1"/>
    </source>
</evidence>
<dbReference type="SUPFAM" id="SSF52821">
    <property type="entry name" value="Rhodanese/Cell cycle control phosphatase"/>
    <property type="match status" value="1"/>
</dbReference>
<keyword evidence="1" id="KW-0812">Transmembrane</keyword>
<organism evidence="3 4">
    <name type="scientific">Ligilactobacillus faecis</name>
    <dbReference type="NCBI Taxonomy" id="762833"/>
    <lineage>
        <taxon>Bacteria</taxon>
        <taxon>Bacillati</taxon>
        <taxon>Bacillota</taxon>
        <taxon>Bacilli</taxon>
        <taxon>Lactobacillales</taxon>
        <taxon>Lactobacillaceae</taxon>
        <taxon>Ligilactobacillus</taxon>
    </lineage>
</organism>
<dbReference type="InterPro" id="IPR036873">
    <property type="entry name" value="Rhodanese-like_dom_sf"/>
</dbReference>
<reference evidence="3 4" key="1">
    <citation type="submission" date="2024-03" db="EMBL/GenBank/DDBJ databases">
        <title>Mouse gut bacterial collection (mGBC) of GemPharmatech.</title>
        <authorList>
            <person name="He Y."/>
            <person name="Dong L."/>
            <person name="Wu D."/>
            <person name="Gao X."/>
            <person name="Lin Z."/>
        </authorList>
    </citation>
    <scope>NUCLEOTIDE SEQUENCE [LARGE SCALE GENOMIC DNA]</scope>
    <source>
        <strain evidence="3 4">15-30</strain>
    </source>
</reference>
<sequence>MLLGDISTWLWIDLVLILILVWMFGAQLYWWQRGKRVAKIVENDEFKQGLRKGQVIDLRDSAEFDRSHILGARNMPFAQFELFQGSLRKDAPVYLYDTSKAMPIRIASRLKKAGFKDIYILKGGFSKWDGKKKSKKL</sequence>
<evidence type="ECO:0000259" key="2">
    <source>
        <dbReference type="PROSITE" id="PS50206"/>
    </source>
</evidence>
<feature type="domain" description="Rhodanese" evidence="2">
    <location>
        <begin position="49"/>
        <end position="135"/>
    </location>
</feature>
<dbReference type="PANTHER" id="PTHR43031:SF18">
    <property type="entry name" value="RHODANESE-RELATED SULFURTRANSFERASES"/>
    <property type="match status" value="1"/>
</dbReference>
<name>A0ABV4DQQ1_9LACO</name>
<keyword evidence="1" id="KW-0472">Membrane</keyword>
<proteinExistence type="predicted"/>